<comment type="similarity">
    <text evidence="3">Belongs to the methylenetetrahydrofolate reductase family.</text>
</comment>
<feature type="compositionally biased region" description="Polar residues" evidence="16">
    <location>
        <begin position="694"/>
        <end position="719"/>
    </location>
</feature>
<keyword evidence="5" id="KW-0021">Allosteric enzyme</keyword>
<evidence type="ECO:0000256" key="5">
    <source>
        <dbReference type="ARBA" id="ARBA00022533"/>
    </source>
</evidence>
<dbReference type="CDD" id="cd00537">
    <property type="entry name" value="MTHFR"/>
    <property type="match status" value="1"/>
</dbReference>
<dbReference type="AlphaFoldDB" id="A0A3Q3FZH5"/>
<evidence type="ECO:0000256" key="1">
    <source>
        <dbReference type="ARBA" id="ARBA00001974"/>
    </source>
</evidence>
<dbReference type="Pfam" id="PF02219">
    <property type="entry name" value="MTHFR"/>
    <property type="match status" value="1"/>
</dbReference>
<dbReference type="Gene3D" id="3.20.20.220">
    <property type="match status" value="1"/>
</dbReference>
<dbReference type="Ensembl" id="ENSKMAT00000017902.1">
    <property type="protein sequence ID" value="ENSKMAP00000017657.1"/>
    <property type="gene ID" value="ENSKMAG00000013150.1"/>
</dbReference>
<feature type="compositionally biased region" description="Basic and acidic residues" evidence="16">
    <location>
        <begin position="42"/>
        <end position="56"/>
    </location>
</feature>
<dbReference type="Proteomes" id="UP000264800">
    <property type="component" value="Unplaced"/>
</dbReference>
<dbReference type="STRING" id="37003.ENSKMAP00000017657"/>
<comment type="subunit">
    <text evidence="4">Homodimer.</text>
</comment>
<evidence type="ECO:0000256" key="12">
    <source>
        <dbReference type="ARBA" id="ARBA00047751"/>
    </source>
</evidence>
<accession>A0A3Q3FZH5</accession>
<feature type="region of interest" description="Disordered" evidence="16">
    <location>
        <begin position="691"/>
        <end position="719"/>
    </location>
</feature>
<proteinExistence type="inferred from homology"/>
<evidence type="ECO:0000256" key="14">
    <source>
        <dbReference type="ARBA" id="ARBA00073577"/>
    </source>
</evidence>
<evidence type="ECO:0000256" key="11">
    <source>
        <dbReference type="ARBA" id="ARBA00034530"/>
    </source>
</evidence>
<dbReference type="UniPathway" id="UPA00193"/>
<dbReference type="GO" id="GO:0106313">
    <property type="term" value="F:methylenetetrahydrofolate reductase (NADPH) activity"/>
    <property type="evidence" value="ECO:0007669"/>
    <property type="project" value="UniProtKB-EC"/>
</dbReference>
<dbReference type="GO" id="GO:0005829">
    <property type="term" value="C:cytosol"/>
    <property type="evidence" value="ECO:0007669"/>
    <property type="project" value="UniProtKB-ARBA"/>
</dbReference>
<sequence length="750" mass="84341">MVNQVQRVDGGWQSGKSDSSGASNSGGESSKESSRCSTPVLDADRSDRLRDKMRRRTESRDHWFSLEFFPPRTASGAVNLISRFDRMGSGGPLFIDVTWHPAGDPGSDKETSSMMIASTAVNYCGLESILHLTCCNQTKEKITGYLAKAKHLGLKNIMALRGDPVGSDWEEEEEGFNYAVDLVKHVRSEFDEYFDICVAGYPTGHPEAESYEDDLRHLKEKVDAGADFVITQLFFRADTFLKFLDDCRAIGVTCPILPGIFPIQGYQSLRQLVKLSKLVVPEEITEVIEPIKDNDAAIRNYGIHQAVEMCQVLLDSGKVPGLHFYTLNREVATMEVLRQLGLWVEDPRRPLPWAVSAHPKRKVEDVRPIFWASRPKSYIYRTQDWDEFPNGRWGNSSSPAFGELNDYYLFYLKSKSSKEALLRMWGEELKNEESVFDVFTSYITAQPNGNGHQVMCLPWNDEPLAPETNLLKDELEKVNRRGVLTINSQPNINGKPSTDPVVGWGPAGGYVFQKAYLEFFTSSENVTALLKVLKKYEPRVNYHIVNVHGQNLTNAPEMQPNAVTWGIFPGREIVQPTVVDPVSFMYWKDEAFALWIEQWAKLYEDESPSRMIIKYVHDNYFLVNLVDNDFPLESCLWQVLDDMFELLDATLELLGEQVAPLGAQATSLGAQAEPLSVQTLLGVQTEPLDAQAEPLNSQTEQLDAQTEPLNSQTEQLDAQTEQLDMQTEPVSVQTLLGVQMAPLGEQTAPE</sequence>
<keyword evidence="9" id="KW-0521">NADP</keyword>
<dbReference type="GO" id="GO:0035999">
    <property type="term" value="P:tetrahydrofolate interconversion"/>
    <property type="evidence" value="ECO:0007669"/>
    <property type="project" value="UniProtKB-UniPathway"/>
</dbReference>
<comment type="pathway">
    <text evidence="2 15">One-carbon metabolism; tetrahydrofolate interconversion.</text>
</comment>
<evidence type="ECO:0000256" key="16">
    <source>
        <dbReference type="SAM" id="MobiDB-lite"/>
    </source>
</evidence>
<dbReference type="GeneID" id="108249409"/>
<evidence type="ECO:0000256" key="10">
    <source>
        <dbReference type="ARBA" id="ARBA00023002"/>
    </source>
</evidence>
<evidence type="ECO:0000256" key="15">
    <source>
        <dbReference type="RuleBase" id="RU004254"/>
    </source>
</evidence>
<dbReference type="Pfam" id="PF21895">
    <property type="entry name" value="MTHFR_C"/>
    <property type="match status" value="1"/>
</dbReference>
<reference evidence="18" key="1">
    <citation type="submission" date="2025-08" db="UniProtKB">
        <authorList>
            <consortium name="Ensembl"/>
        </authorList>
    </citation>
    <scope>IDENTIFICATION</scope>
</reference>
<evidence type="ECO:0000259" key="17">
    <source>
        <dbReference type="Pfam" id="PF21895"/>
    </source>
</evidence>
<dbReference type="CTD" id="4524"/>
<evidence type="ECO:0000256" key="6">
    <source>
        <dbReference type="ARBA" id="ARBA00022553"/>
    </source>
</evidence>
<evidence type="ECO:0000256" key="4">
    <source>
        <dbReference type="ARBA" id="ARBA00011738"/>
    </source>
</evidence>
<evidence type="ECO:0000256" key="13">
    <source>
        <dbReference type="ARBA" id="ARBA00054272"/>
    </source>
</evidence>
<evidence type="ECO:0000256" key="3">
    <source>
        <dbReference type="ARBA" id="ARBA00006743"/>
    </source>
</evidence>
<organism evidence="18 19">
    <name type="scientific">Kryptolebias marmoratus</name>
    <name type="common">Mangrove killifish</name>
    <name type="synonym">Rivulus marmoratus</name>
    <dbReference type="NCBI Taxonomy" id="37003"/>
    <lineage>
        <taxon>Eukaryota</taxon>
        <taxon>Metazoa</taxon>
        <taxon>Chordata</taxon>
        <taxon>Craniata</taxon>
        <taxon>Vertebrata</taxon>
        <taxon>Euteleostomi</taxon>
        <taxon>Actinopterygii</taxon>
        <taxon>Neopterygii</taxon>
        <taxon>Teleostei</taxon>
        <taxon>Neoteleostei</taxon>
        <taxon>Acanthomorphata</taxon>
        <taxon>Ovalentaria</taxon>
        <taxon>Atherinomorphae</taxon>
        <taxon>Cyprinodontiformes</taxon>
        <taxon>Rivulidae</taxon>
        <taxon>Kryptolebias</taxon>
    </lineage>
</organism>
<reference evidence="18" key="2">
    <citation type="submission" date="2025-09" db="UniProtKB">
        <authorList>
            <consortium name="Ensembl"/>
        </authorList>
    </citation>
    <scope>IDENTIFICATION</scope>
</reference>
<feature type="domain" description="MTHFR SAM-binding regulatory" evidence="17">
    <location>
        <begin position="348"/>
        <end position="648"/>
    </location>
</feature>
<keyword evidence="10" id="KW-0560">Oxidoreductase</keyword>
<dbReference type="PANTHER" id="PTHR45754:SF3">
    <property type="entry name" value="METHYLENETETRAHYDROFOLATE REDUCTASE (NADPH)"/>
    <property type="match status" value="1"/>
</dbReference>
<dbReference type="InterPro" id="IPR053806">
    <property type="entry name" value="MTHFR_C"/>
</dbReference>
<name>A0A3Q3FZH5_KRYMA</name>
<evidence type="ECO:0000256" key="9">
    <source>
        <dbReference type="ARBA" id="ARBA00022857"/>
    </source>
</evidence>
<evidence type="ECO:0000256" key="2">
    <source>
        <dbReference type="ARBA" id="ARBA00004777"/>
    </source>
</evidence>
<dbReference type="EC" id="1.5.1.53" evidence="11"/>
<dbReference type="PANTHER" id="PTHR45754">
    <property type="entry name" value="METHYLENETETRAHYDROFOLATE REDUCTASE"/>
    <property type="match status" value="1"/>
</dbReference>
<comment type="catalytic activity">
    <reaction evidence="12">
        <text>(6S)-5-methyl-5,6,7,8-tetrahydrofolate + NADP(+) = (6R)-5,10-methylene-5,6,7,8-tetrahydrofolate + NADPH + H(+)</text>
        <dbReference type="Rhea" id="RHEA:19817"/>
        <dbReference type="ChEBI" id="CHEBI:15378"/>
        <dbReference type="ChEBI" id="CHEBI:15636"/>
        <dbReference type="ChEBI" id="CHEBI:18608"/>
        <dbReference type="ChEBI" id="CHEBI:57783"/>
        <dbReference type="ChEBI" id="CHEBI:58349"/>
        <dbReference type="EC" id="1.5.1.53"/>
    </reaction>
    <physiologicalReaction direction="right-to-left" evidence="12">
        <dbReference type="Rhea" id="RHEA:19819"/>
    </physiologicalReaction>
</comment>
<comment type="cofactor">
    <cofactor evidence="1">
        <name>FAD</name>
        <dbReference type="ChEBI" id="CHEBI:57692"/>
    </cofactor>
</comment>
<keyword evidence="19" id="KW-1185">Reference proteome</keyword>
<keyword evidence="6" id="KW-0597">Phosphoprotein</keyword>
<dbReference type="InterPro" id="IPR003171">
    <property type="entry name" value="Mehydrof_redctse-like"/>
</dbReference>
<dbReference type="GO" id="GO:0071949">
    <property type="term" value="F:FAD binding"/>
    <property type="evidence" value="ECO:0007669"/>
    <property type="project" value="TreeGrafter"/>
</dbReference>
<dbReference type="KEGG" id="kmr:108249409"/>
<dbReference type="SUPFAM" id="SSF51730">
    <property type="entry name" value="FAD-linked oxidoreductase"/>
    <property type="match status" value="1"/>
</dbReference>
<feature type="region of interest" description="Disordered" evidence="16">
    <location>
        <begin position="1"/>
        <end position="56"/>
    </location>
</feature>
<keyword evidence="7" id="KW-0285">Flavoprotein</keyword>
<evidence type="ECO:0000313" key="19">
    <source>
        <dbReference type="Proteomes" id="UP000264800"/>
    </source>
</evidence>
<dbReference type="NCBIfam" id="TIGR00677">
    <property type="entry name" value="fadh2_euk"/>
    <property type="match status" value="1"/>
</dbReference>
<dbReference type="RefSeq" id="XP_024857919.1">
    <property type="nucleotide sequence ID" value="XM_025002151.2"/>
</dbReference>
<comment type="function">
    <text evidence="13">Catalyzes the conversion of 5,10-methylenetetrahydrofolate to 5-methyltetrahydrofolate, a cosubstrate for homocysteine remethylation to methionine. Represents a key regulatory connection between the folate and methionine cycles.</text>
</comment>
<evidence type="ECO:0000256" key="7">
    <source>
        <dbReference type="ARBA" id="ARBA00022630"/>
    </source>
</evidence>
<evidence type="ECO:0000256" key="8">
    <source>
        <dbReference type="ARBA" id="ARBA00022827"/>
    </source>
</evidence>
<dbReference type="OrthoDB" id="16284at2759"/>
<protein>
    <recommendedName>
        <fullName evidence="14">Methylenetetrahydrofolate reductase (NADPH)</fullName>
        <ecNumber evidence="11">1.5.1.53</ecNumber>
    </recommendedName>
</protein>
<dbReference type="InterPro" id="IPR004621">
    <property type="entry name" value="Fadh2_euk"/>
</dbReference>
<dbReference type="GeneTree" id="ENSGT00390000012490"/>
<dbReference type="GO" id="GO:0009086">
    <property type="term" value="P:methionine biosynthetic process"/>
    <property type="evidence" value="ECO:0007669"/>
    <property type="project" value="TreeGrafter"/>
</dbReference>
<keyword evidence="8" id="KW-0274">FAD</keyword>
<feature type="compositionally biased region" description="Low complexity" evidence="16">
    <location>
        <begin position="14"/>
        <end position="28"/>
    </location>
</feature>
<dbReference type="InterPro" id="IPR029041">
    <property type="entry name" value="FAD-linked_oxidoreductase-like"/>
</dbReference>
<evidence type="ECO:0000313" key="18">
    <source>
        <dbReference type="Ensembl" id="ENSKMAP00000017657.1"/>
    </source>
</evidence>
<dbReference type="FunFam" id="3.20.20.220:FF:000003">
    <property type="entry name" value="Methylenetetrahydrofolate reductase"/>
    <property type="match status" value="1"/>
</dbReference>